<dbReference type="Pfam" id="PF02518">
    <property type="entry name" value="HATPase_c"/>
    <property type="match status" value="1"/>
</dbReference>
<feature type="transmembrane region" description="Helical" evidence="15">
    <location>
        <begin position="381"/>
        <end position="398"/>
    </location>
</feature>
<evidence type="ECO:0000256" key="6">
    <source>
        <dbReference type="ARBA" id="ARBA00022679"/>
    </source>
</evidence>
<evidence type="ECO:0000256" key="5">
    <source>
        <dbReference type="ARBA" id="ARBA00022553"/>
    </source>
</evidence>
<dbReference type="InterPro" id="IPR003661">
    <property type="entry name" value="HisK_dim/P_dom"/>
</dbReference>
<evidence type="ECO:0000256" key="12">
    <source>
        <dbReference type="ARBA" id="ARBA00023012"/>
    </source>
</evidence>
<dbReference type="Pfam" id="PF00582">
    <property type="entry name" value="Usp"/>
    <property type="match status" value="1"/>
</dbReference>
<keyword evidence="13 15" id="KW-0472">Membrane</keyword>
<dbReference type="PANTHER" id="PTHR45569:SF1">
    <property type="entry name" value="SENSOR PROTEIN KDPD"/>
    <property type="match status" value="1"/>
</dbReference>
<keyword evidence="12" id="KW-0902">Two-component regulatory system</keyword>
<keyword evidence="11 15" id="KW-1133">Transmembrane helix</keyword>
<dbReference type="SUPFAM" id="SSF47384">
    <property type="entry name" value="Homodimeric domain of signal transducing histidine kinase"/>
    <property type="match status" value="1"/>
</dbReference>
<keyword evidence="8" id="KW-0547">Nucleotide-binding</keyword>
<dbReference type="EMBL" id="JBHSIT010000013">
    <property type="protein sequence ID" value="MFC4912790.1"/>
    <property type="molecule type" value="Genomic_DNA"/>
</dbReference>
<dbReference type="InterPro" id="IPR003594">
    <property type="entry name" value="HATPase_dom"/>
</dbReference>
<dbReference type="PROSITE" id="PS50109">
    <property type="entry name" value="HIS_KIN"/>
    <property type="match status" value="1"/>
</dbReference>
<dbReference type="Proteomes" id="UP001595872">
    <property type="component" value="Unassembled WGS sequence"/>
</dbReference>
<dbReference type="InterPro" id="IPR036097">
    <property type="entry name" value="HisK_dim/P_sf"/>
</dbReference>
<evidence type="ECO:0000256" key="3">
    <source>
        <dbReference type="ARBA" id="ARBA00004236"/>
    </source>
</evidence>
<evidence type="ECO:0000256" key="4">
    <source>
        <dbReference type="ARBA" id="ARBA00012438"/>
    </source>
</evidence>
<evidence type="ECO:0000256" key="9">
    <source>
        <dbReference type="ARBA" id="ARBA00022777"/>
    </source>
</evidence>
<evidence type="ECO:0000256" key="11">
    <source>
        <dbReference type="ARBA" id="ARBA00022989"/>
    </source>
</evidence>
<feature type="region of interest" description="Disordered" evidence="14">
    <location>
        <begin position="537"/>
        <end position="595"/>
    </location>
</feature>
<reference evidence="18" key="1">
    <citation type="journal article" date="2019" name="Int. J. Syst. Evol. Microbiol.">
        <title>The Global Catalogue of Microorganisms (GCM) 10K type strain sequencing project: providing services to taxonomists for standard genome sequencing and annotation.</title>
        <authorList>
            <consortium name="The Broad Institute Genomics Platform"/>
            <consortium name="The Broad Institute Genome Sequencing Center for Infectious Disease"/>
            <person name="Wu L."/>
            <person name="Ma J."/>
        </authorList>
    </citation>
    <scope>NUCLEOTIDE SEQUENCE [LARGE SCALE GENOMIC DNA]</scope>
    <source>
        <strain evidence="18">KLKA75</strain>
    </source>
</reference>
<dbReference type="InterPro" id="IPR025201">
    <property type="entry name" value="KdpD_TM"/>
</dbReference>
<dbReference type="SMART" id="SM00387">
    <property type="entry name" value="HATPase_c"/>
    <property type="match status" value="1"/>
</dbReference>
<dbReference type="InterPro" id="IPR038318">
    <property type="entry name" value="KdpD_sf"/>
</dbReference>
<comment type="catalytic activity">
    <reaction evidence="1">
        <text>ATP + protein L-histidine = ADP + protein N-phospho-L-histidine.</text>
        <dbReference type="EC" id="2.7.13.3"/>
    </reaction>
</comment>
<dbReference type="Pfam" id="PF13493">
    <property type="entry name" value="DUF4118"/>
    <property type="match status" value="1"/>
</dbReference>
<dbReference type="CDD" id="cd00082">
    <property type="entry name" value="HisKA"/>
    <property type="match status" value="1"/>
</dbReference>
<evidence type="ECO:0000256" key="10">
    <source>
        <dbReference type="ARBA" id="ARBA00022840"/>
    </source>
</evidence>
<feature type="transmembrane region" description="Helical" evidence="15">
    <location>
        <begin position="459"/>
        <end position="480"/>
    </location>
</feature>
<keyword evidence="5" id="KW-0597">Phosphoprotein</keyword>
<feature type="region of interest" description="Disordered" evidence="14">
    <location>
        <begin position="882"/>
        <end position="915"/>
    </location>
</feature>
<evidence type="ECO:0000313" key="18">
    <source>
        <dbReference type="Proteomes" id="UP001595872"/>
    </source>
</evidence>
<keyword evidence="9" id="KW-0418">Kinase</keyword>
<dbReference type="InterPro" id="IPR006016">
    <property type="entry name" value="UspA"/>
</dbReference>
<evidence type="ECO:0000256" key="15">
    <source>
        <dbReference type="SAM" id="Phobius"/>
    </source>
</evidence>
<evidence type="ECO:0000256" key="7">
    <source>
        <dbReference type="ARBA" id="ARBA00022692"/>
    </source>
</evidence>
<dbReference type="Gene3D" id="3.40.50.300">
    <property type="entry name" value="P-loop containing nucleotide triphosphate hydrolases"/>
    <property type="match status" value="1"/>
</dbReference>
<feature type="compositionally biased region" description="Basic and acidic residues" evidence="14">
    <location>
        <begin position="891"/>
        <end position="915"/>
    </location>
</feature>
<keyword evidence="6" id="KW-0808">Transferase</keyword>
<dbReference type="InterPro" id="IPR036890">
    <property type="entry name" value="HATPase_C_sf"/>
</dbReference>
<dbReference type="InterPro" id="IPR005467">
    <property type="entry name" value="His_kinase_dom"/>
</dbReference>
<evidence type="ECO:0000259" key="16">
    <source>
        <dbReference type="PROSITE" id="PS50109"/>
    </source>
</evidence>
<feature type="domain" description="Histidine kinase" evidence="16">
    <location>
        <begin position="671"/>
        <end position="885"/>
    </location>
</feature>
<evidence type="ECO:0000256" key="14">
    <source>
        <dbReference type="SAM" id="MobiDB-lite"/>
    </source>
</evidence>
<sequence length="915" mass="96462">MGTRGELRIYLGAAPGVGKTYAMLGEARRRAGRGADVVVGYVETHGRVHTAEQIGDLETVPRRALTYRGCEFTELDVDAVIARRPQVALVDELAHTNVPGSRNGKRWQDVEEILDAGIDVISTVNIQHLESMNDVVERITGARQRETVPDEVVRRAAQVELIDMTPEALRRRMAHGNVYAPEKIDAALANYFRPGNLTALRELALLWLADKVDEALERYRDQHGITEPWEARERIVVGLTGGPEGDTLIRRAARIAARAGRADLLAVHVARADGLASGASGRDLARQRALVEGLGGSYHQVLGDDAAAALLEFTRGVNATQLVLGSSRRRGWQFVFGPGVGATVARESSDIDVHLVTHEHVGKGRGLVSLAGSPLSVRRRTAGWVLALLGPPALVVLLDRGERPGLATDLMLFLALTVVVALAGGLWPAILAAVLGFLAVNWYFTPPLHTLTIAEPRNALGLLVFVAVAVAVSSVVDLAARRTRQAARSGAEAETLSLLATSVLRGENALPALLERVRETFGVRAVALLERTPDGWRTRGAVGADPAAHPDDAEVTAEVGGEPGTPTASATGSATGSAADGATGSAADGATGSAGGGVTGSATGRVMGGATGGATVLALSGRVLPASDRRVLSAFASQAGAVLEWRRLAEEAARARRLEEGDEIRTALLAAVSHDLRTPLASIKAGVSSLRATDVQWDPEDEAELLASVEESADRLDGLIGNLLDMSRLQTGVVTPIVRPVALDEVLPRALLNVPPDRVRLDVPETLPPVAADPGLLERALANVVENAVRHSREPVLVTAGELRFGREPDRVDVRVVDRGPGVPDAVKDRMFAPFQRLGDAPKGNGVGLGLAVARGFVAAIGGTLTPEDTPGGGLTMVFGLPLARGGPGMGEDRGQDGDRGRGEDDRQDEREDRT</sequence>
<keyword evidence="7 15" id="KW-0812">Transmembrane</keyword>
<evidence type="ECO:0000256" key="2">
    <source>
        <dbReference type="ARBA" id="ARBA00004141"/>
    </source>
</evidence>
<dbReference type="InterPro" id="IPR052023">
    <property type="entry name" value="Histidine_kinase_KdpD"/>
</dbReference>
<comment type="subcellular location">
    <subcellularLocation>
        <location evidence="3">Cell membrane</location>
    </subcellularLocation>
    <subcellularLocation>
        <location evidence="2">Membrane</location>
        <topology evidence="2">Multi-pass membrane protein</topology>
    </subcellularLocation>
</comment>
<dbReference type="PANTHER" id="PTHR45569">
    <property type="entry name" value="SENSOR PROTEIN KDPD"/>
    <property type="match status" value="1"/>
</dbReference>
<organism evidence="17 18">
    <name type="scientific">Actinomadura gamaensis</name>
    <dbReference type="NCBI Taxonomy" id="1763541"/>
    <lineage>
        <taxon>Bacteria</taxon>
        <taxon>Bacillati</taxon>
        <taxon>Actinomycetota</taxon>
        <taxon>Actinomycetes</taxon>
        <taxon>Streptosporangiales</taxon>
        <taxon>Thermomonosporaceae</taxon>
        <taxon>Actinomadura</taxon>
    </lineage>
</organism>
<keyword evidence="18" id="KW-1185">Reference proteome</keyword>
<evidence type="ECO:0000313" key="17">
    <source>
        <dbReference type="EMBL" id="MFC4912790.1"/>
    </source>
</evidence>
<feature type="compositionally biased region" description="Low complexity" evidence="14">
    <location>
        <begin position="567"/>
        <end position="591"/>
    </location>
</feature>
<dbReference type="PRINTS" id="PR00344">
    <property type="entry name" value="BCTRLSENSOR"/>
</dbReference>
<dbReference type="Gene3D" id="3.30.565.10">
    <property type="entry name" value="Histidine kinase-like ATPase, C-terminal domain"/>
    <property type="match status" value="1"/>
</dbReference>
<dbReference type="SUPFAM" id="SSF55874">
    <property type="entry name" value="ATPase domain of HSP90 chaperone/DNA topoisomerase II/histidine kinase"/>
    <property type="match status" value="1"/>
</dbReference>
<dbReference type="InterPro" id="IPR004358">
    <property type="entry name" value="Sig_transdc_His_kin-like_C"/>
</dbReference>
<dbReference type="SMART" id="SM00388">
    <property type="entry name" value="HisKA"/>
    <property type="match status" value="1"/>
</dbReference>
<dbReference type="EC" id="2.7.13.3" evidence="4"/>
<dbReference type="Pfam" id="PF02702">
    <property type="entry name" value="KdpD"/>
    <property type="match status" value="1"/>
</dbReference>
<proteinExistence type="predicted"/>
<dbReference type="InterPro" id="IPR014729">
    <property type="entry name" value="Rossmann-like_a/b/a_fold"/>
</dbReference>
<protein>
    <recommendedName>
        <fullName evidence="4">histidine kinase</fullName>
        <ecNumber evidence="4">2.7.13.3</ecNumber>
    </recommendedName>
</protein>
<feature type="transmembrane region" description="Helical" evidence="15">
    <location>
        <begin position="410"/>
        <end position="439"/>
    </location>
</feature>
<comment type="caution">
    <text evidence="17">The sequence shown here is derived from an EMBL/GenBank/DDBJ whole genome shotgun (WGS) entry which is preliminary data.</text>
</comment>
<dbReference type="Pfam" id="PF00512">
    <property type="entry name" value="HisKA"/>
    <property type="match status" value="1"/>
</dbReference>
<dbReference type="Gene3D" id="1.10.287.130">
    <property type="match status" value="1"/>
</dbReference>
<dbReference type="Gene3D" id="3.40.50.620">
    <property type="entry name" value="HUPs"/>
    <property type="match status" value="1"/>
</dbReference>
<dbReference type="SUPFAM" id="SSF52402">
    <property type="entry name" value="Adenine nucleotide alpha hydrolases-like"/>
    <property type="match status" value="1"/>
</dbReference>
<evidence type="ECO:0000256" key="13">
    <source>
        <dbReference type="ARBA" id="ARBA00023136"/>
    </source>
</evidence>
<dbReference type="InterPro" id="IPR003852">
    <property type="entry name" value="Sig_transdc_His_kinase_KdpD_N"/>
</dbReference>
<gene>
    <name evidence="17" type="ORF">ACFPCY_36205</name>
</gene>
<name>A0ABV9UBQ5_9ACTN</name>
<dbReference type="RefSeq" id="WP_378263063.1">
    <property type="nucleotide sequence ID" value="NZ_JBHSIT010000013.1"/>
</dbReference>
<accession>A0ABV9UBQ5</accession>
<dbReference type="Gene3D" id="1.20.120.620">
    <property type="entry name" value="Backbone structure of the membrane domain of e. Coli histidine kinase receptor kdpd"/>
    <property type="match status" value="1"/>
</dbReference>
<evidence type="ECO:0000256" key="1">
    <source>
        <dbReference type="ARBA" id="ARBA00000085"/>
    </source>
</evidence>
<keyword evidence="10" id="KW-0067">ATP-binding</keyword>
<evidence type="ECO:0000256" key="8">
    <source>
        <dbReference type="ARBA" id="ARBA00022741"/>
    </source>
</evidence>
<dbReference type="InterPro" id="IPR027417">
    <property type="entry name" value="P-loop_NTPase"/>
</dbReference>